<dbReference type="Pfam" id="PF02844">
    <property type="entry name" value="GARS_N"/>
    <property type="match status" value="1"/>
</dbReference>
<dbReference type="Gene3D" id="3.30.470.20">
    <property type="entry name" value="ATP-grasp fold, B domain"/>
    <property type="match status" value="1"/>
</dbReference>
<keyword evidence="5 14" id="KW-0436">Ligase</keyword>
<evidence type="ECO:0000256" key="14">
    <source>
        <dbReference type="HAMAP-Rule" id="MF_00138"/>
    </source>
</evidence>
<evidence type="ECO:0000259" key="16">
    <source>
        <dbReference type="PROSITE" id="PS50975"/>
    </source>
</evidence>
<dbReference type="FunFam" id="3.90.600.10:FF:000001">
    <property type="entry name" value="Trifunctional purine biosynthetic protein adenosine-3"/>
    <property type="match status" value="1"/>
</dbReference>
<accession>A0A4U1MC35</accession>
<dbReference type="PANTHER" id="PTHR43472:SF1">
    <property type="entry name" value="PHOSPHORIBOSYLAMINE--GLYCINE LIGASE, CHLOROPLASTIC"/>
    <property type="match status" value="1"/>
</dbReference>
<dbReference type="SMART" id="SM01209">
    <property type="entry name" value="GARS_A"/>
    <property type="match status" value="1"/>
</dbReference>
<dbReference type="SUPFAM" id="SSF51246">
    <property type="entry name" value="Rudiment single hybrid motif"/>
    <property type="match status" value="1"/>
</dbReference>
<comment type="catalytic activity">
    <reaction evidence="14">
        <text>5-phospho-beta-D-ribosylamine + glycine + ATP = N(1)-(5-phospho-beta-D-ribosyl)glycinamide + ADP + phosphate + H(+)</text>
        <dbReference type="Rhea" id="RHEA:17453"/>
        <dbReference type="ChEBI" id="CHEBI:15378"/>
        <dbReference type="ChEBI" id="CHEBI:30616"/>
        <dbReference type="ChEBI" id="CHEBI:43474"/>
        <dbReference type="ChEBI" id="CHEBI:57305"/>
        <dbReference type="ChEBI" id="CHEBI:58681"/>
        <dbReference type="ChEBI" id="CHEBI:143788"/>
        <dbReference type="ChEBI" id="CHEBI:456216"/>
        <dbReference type="EC" id="6.3.4.13"/>
    </reaction>
</comment>
<evidence type="ECO:0000313" key="17">
    <source>
        <dbReference type="EMBL" id="TKD68213.1"/>
    </source>
</evidence>
<comment type="pathway">
    <text evidence="3 14">Purine metabolism; IMP biosynthesis via de novo pathway; N(1)-(5-phospho-D-ribosyl)glycinamide from 5-phospho-alpha-D-ribose 1-diphosphate: step 2/2.</text>
</comment>
<dbReference type="Gene3D" id="3.90.600.10">
    <property type="entry name" value="Phosphoribosylglycinamide synthetase, C-terminal domain"/>
    <property type="match status" value="1"/>
</dbReference>
<comment type="caution">
    <text evidence="17">The sequence shown here is derived from an EMBL/GenBank/DDBJ whole genome shotgun (WGS) entry which is preliminary data.</text>
</comment>
<gene>
    <name evidence="14 17" type="primary">purD</name>
    <name evidence="17" type="ORF">FBF83_16855</name>
</gene>
<evidence type="ECO:0000256" key="13">
    <source>
        <dbReference type="ARBA" id="ARBA00042864"/>
    </source>
</evidence>
<evidence type="ECO:0000256" key="15">
    <source>
        <dbReference type="PROSITE-ProRule" id="PRU00409"/>
    </source>
</evidence>
<evidence type="ECO:0000256" key="8">
    <source>
        <dbReference type="ARBA" id="ARBA00022755"/>
    </source>
</evidence>
<dbReference type="InterPro" id="IPR020561">
    <property type="entry name" value="PRibGlycinamid_synth_ATP-grasp"/>
</dbReference>
<dbReference type="UniPathway" id="UPA00074">
    <property type="reaction ID" value="UER00125"/>
</dbReference>
<dbReference type="Gene3D" id="3.40.50.20">
    <property type="match status" value="1"/>
</dbReference>
<keyword evidence="6" id="KW-0479">Metal-binding</keyword>
<comment type="cofactor">
    <cofactor evidence="1">
        <name>Mn(2+)</name>
        <dbReference type="ChEBI" id="CHEBI:29035"/>
    </cofactor>
</comment>
<evidence type="ECO:0000256" key="3">
    <source>
        <dbReference type="ARBA" id="ARBA00005174"/>
    </source>
</evidence>
<comment type="cofactor">
    <cofactor evidence="2">
        <name>Mg(2+)</name>
        <dbReference type="ChEBI" id="CHEBI:18420"/>
    </cofactor>
</comment>
<dbReference type="InterPro" id="IPR013815">
    <property type="entry name" value="ATP_grasp_subdomain_1"/>
</dbReference>
<evidence type="ECO:0000256" key="2">
    <source>
        <dbReference type="ARBA" id="ARBA00001946"/>
    </source>
</evidence>
<keyword evidence="10" id="KW-0464">Manganese</keyword>
<keyword evidence="9 15" id="KW-0067">ATP-binding</keyword>
<dbReference type="PROSITE" id="PS00184">
    <property type="entry name" value="GARS"/>
    <property type="match status" value="1"/>
</dbReference>
<evidence type="ECO:0000256" key="5">
    <source>
        <dbReference type="ARBA" id="ARBA00022598"/>
    </source>
</evidence>
<evidence type="ECO:0000256" key="10">
    <source>
        <dbReference type="ARBA" id="ARBA00023211"/>
    </source>
</evidence>
<dbReference type="Gene3D" id="3.30.1490.20">
    <property type="entry name" value="ATP-grasp fold, A domain"/>
    <property type="match status" value="1"/>
</dbReference>
<dbReference type="PANTHER" id="PTHR43472">
    <property type="entry name" value="PHOSPHORIBOSYLAMINE--GLYCINE LIGASE"/>
    <property type="match status" value="1"/>
</dbReference>
<dbReference type="Proteomes" id="UP000310541">
    <property type="component" value="Unassembled WGS sequence"/>
</dbReference>
<evidence type="ECO:0000313" key="18">
    <source>
        <dbReference type="Proteomes" id="UP000310541"/>
    </source>
</evidence>
<dbReference type="InterPro" id="IPR020562">
    <property type="entry name" value="PRibGlycinamide_synth_N"/>
</dbReference>
<dbReference type="GO" id="GO:0006189">
    <property type="term" value="P:'de novo' IMP biosynthetic process"/>
    <property type="evidence" value="ECO:0007669"/>
    <property type="project" value="UniProtKB-UniRule"/>
</dbReference>
<evidence type="ECO:0000256" key="1">
    <source>
        <dbReference type="ARBA" id="ARBA00001936"/>
    </source>
</evidence>
<evidence type="ECO:0000256" key="11">
    <source>
        <dbReference type="ARBA" id="ARBA00038345"/>
    </source>
</evidence>
<sequence>MKVLVIGRGGREHVMAWKAAQSSLVDQVYVAPGNAGMKEAQLVPIEENDHEGLVAFAKKENIELTLVGPEQPLLDGIVNRFQEAGLRVFGPTQEAALIEGSKTFAKELMVANGIPAAYSKSFTNYKEARAYVEEMGAPIVLKADGLAAGKGVVVAMTLDEALDSLHDMMENNQFGTASDKVVVEEFLDGEEFSLMALVEGEHVYPLVISQDHKRAFNGDQGPNTGGMGAYSPVPQISEDVVDHAVESILRPAAKGMKADGRSFTGILYAGLILTNEGPKVIEFNARFGDPETQVVLPRMKSDFVQAVLTMLDGKAPELTWSDEAVIGVVIASGGYPGSYEKGKPITGLDEVSSEALVFHAGTKYTESNLITNGGRVLLVASKGEDLKQASRSVYKELEHVTVEDGFYRTDIGYRAISHVSS</sequence>
<dbReference type="PROSITE" id="PS50975">
    <property type="entry name" value="ATP_GRASP"/>
    <property type="match status" value="1"/>
</dbReference>
<dbReference type="GO" id="GO:0005524">
    <property type="term" value="F:ATP binding"/>
    <property type="evidence" value="ECO:0007669"/>
    <property type="project" value="UniProtKB-UniRule"/>
</dbReference>
<dbReference type="SUPFAM" id="SSF56059">
    <property type="entry name" value="Glutathione synthetase ATP-binding domain-like"/>
    <property type="match status" value="1"/>
</dbReference>
<dbReference type="FunFam" id="3.40.50.20:FF:000006">
    <property type="entry name" value="Phosphoribosylamine--glycine ligase, chloroplastic"/>
    <property type="match status" value="1"/>
</dbReference>
<dbReference type="InterPro" id="IPR037123">
    <property type="entry name" value="PRibGlycinamide_synth_C_sf"/>
</dbReference>
<protein>
    <recommendedName>
        <fullName evidence="4 14">Phosphoribosylamine--glycine ligase</fullName>
        <ecNumber evidence="4 14">6.3.4.13</ecNumber>
    </recommendedName>
    <alternativeName>
        <fullName evidence="14">GARS</fullName>
    </alternativeName>
    <alternativeName>
        <fullName evidence="12 14">Glycinamide ribonucleotide synthetase</fullName>
    </alternativeName>
    <alternativeName>
        <fullName evidence="13 14">Phosphoribosylglycinamide synthetase</fullName>
    </alternativeName>
</protein>
<name>A0A4U1MC35_9BACL</name>
<dbReference type="RefSeq" id="WP_136948321.1">
    <property type="nucleotide sequence ID" value="NZ_SWFM01000006.1"/>
</dbReference>
<keyword evidence="7 15" id="KW-0547">Nucleotide-binding</keyword>
<dbReference type="EMBL" id="SWFM01000006">
    <property type="protein sequence ID" value="TKD68213.1"/>
    <property type="molecule type" value="Genomic_DNA"/>
</dbReference>
<dbReference type="GO" id="GO:0004637">
    <property type="term" value="F:phosphoribosylamine-glycine ligase activity"/>
    <property type="evidence" value="ECO:0007669"/>
    <property type="project" value="UniProtKB-UniRule"/>
</dbReference>
<dbReference type="InterPro" id="IPR020559">
    <property type="entry name" value="PRibGlycinamide_synth_CS"/>
</dbReference>
<dbReference type="Pfam" id="PF02843">
    <property type="entry name" value="GARS_C"/>
    <property type="match status" value="1"/>
</dbReference>
<dbReference type="InterPro" id="IPR011054">
    <property type="entry name" value="Rudment_hybrid_motif"/>
</dbReference>
<dbReference type="EC" id="6.3.4.13" evidence="4 14"/>
<organism evidence="17 18">
    <name type="scientific">Guptibacillus hwajinpoensis</name>
    <dbReference type="NCBI Taxonomy" id="208199"/>
    <lineage>
        <taxon>Bacteria</taxon>
        <taxon>Bacillati</taxon>
        <taxon>Bacillota</taxon>
        <taxon>Bacilli</taxon>
        <taxon>Bacillales</taxon>
        <taxon>Guptibacillaceae</taxon>
        <taxon>Guptibacillus</taxon>
    </lineage>
</organism>
<dbReference type="GO" id="GO:0046872">
    <property type="term" value="F:metal ion binding"/>
    <property type="evidence" value="ECO:0007669"/>
    <property type="project" value="UniProtKB-KW"/>
</dbReference>
<evidence type="ECO:0000256" key="6">
    <source>
        <dbReference type="ARBA" id="ARBA00022723"/>
    </source>
</evidence>
<feature type="domain" description="ATP-grasp" evidence="16">
    <location>
        <begin position="106"/>
        <end position="312"/>
    </location>
</feature>
<evidence type="ECO:0000256" key="4">
    <source>
        <dbReference type="ARBA" id="ARBA00013255"/>
    </source>
</evidence>
<dbReference type="HAMAP" id="MF_00138">
    <property type="entry name" value="GARS"/>
    <property type="match status" value="1"/>
</dbReference>
<dbReference type="AlphaFoldDB" id="A0A4U1MC35"/>
<dbReference type="NCBIfam" id="TIGR00877">
    <property type="entry name" value="purD"/>
    <property type="match status" value="1"/>
</dbReference>
<evidence type="ECO:0000256" key="9">
    <source>
        <dbReference type="ARBA" id="ARBA00022840"/>
    </source>
</evidence>
<dbReference type="SMART" id="SM01210">
    <property type="entry name" value="GARS_C"/>
    <property type="match status" value="1"/>
</dbReference>
<evidence type="ECO:0000256" key="7">
    <source>
        <dbReference type="ARBA" id="ARBA00022741"/>
    </source>
</evidence>
<dbReference type="FunFam" id="3.30.1490.20:FF:000006">
    <property type="entry name" value="phosphoribosylamine--glycine ligase, chloroplastic-like"/>
    <property type="match status" value="1"/>
</dbReference>
<dbReference type="Pfam" id="PF01071">
    <property type="entry name" value="GARS_A"/>
    <property type="match status" value="1"/>
</dbReference>
<dbReference type="InterPro" id="IPR020560">
    <property type="entry name" value="PRibGlycinamide_synth_C-dom"/>
</dbReference>
<proteinExistence type="inferred from homology"/>
<reference evidence="17 18" key="1">
    <citation type="submission" date="2019-04" db="EMBL/GenBank/DDBJ databases">
        <title>Genome sequence of Bacillus hwajinpoensis strain Y2.</title>
        <authorList>
            <person name="Fair J.L."/>
            <person name="Maclea K.S."/>
        </authorList>
    </citation>
    <scope>NUCLEOTIDE SEQUENCE [LARGE SCALE GENOMIC DNA]</scope>
    <source>
        <strain evidence="17 18">Y2</strain>
    </source>
</reference>
<dbReference type="GO" id="GO:0009113">
    <property type="term" value="P:purine nucleobase biosynthetic process"/>
    <property type="evidence" value="ECO:0007669"/>
    <property type="project" value="InterPro"/>
</dbReference>
<comment type="similarity">
    <text evidence="11 14">Belongs to the GARS family.</text>
</comment>
<evidence type="ECO:0000256" key="12">
    <source>
        <dbReference type="ARBA" id="ARBA00042242"/>
    </source>
</evidence>
<dbReference type="InterPro" id="IPR016185">
    <property type="entry name" value="PreATP-grasp_dom_sf"/>
</dbReference>
<dbReference type="OrthoDB" id="9807240at2"/>
<dbReference type="InterPro" id="IPR000115">
    <property type="entry name" value="PRibGlycinamide_synth"/>
</dbReference>
<keyword evidence="8 14" id="KW-0658">Purine biosynthesis</keyword>
<dbReference type="FunFam" id="3.30.470.20:FF:000018">
    <property type="entry name" value="Trifunctional purine biosynthetic protein adenosine-3"/>
    <property type="match status" value="1"/>
</dbReference>
<dbReference type="InterPro" id="IPR011761">
    <property type="entry name" value="ATP-grasp"/>
</dbReference>
<dbReference type="SUPFAM" id="SSF52440">
    <property type="entry name" value="PreATP-grasp domain"/>
    <property type="match status" value="1"/>
</dbReference>